<dbReference type="EMBL" id="CAKLPX010000001">
    <property type="protein sequence ID" value="CAH0991619.1"/>
    <property type="molecule type" value="Genomic_DNA"/>
</dbReference>
<dbReference type="Gene3D" id="3.20.160.10">
    <property type="entry name" value="vpa0580 domain like"/>
    <property type="match status" value="1"/>
</dbReference>
<keyword evidence="2" id="KW-1185">Reference proteome</keyword>
<protein>
    <recommendedName>
        <fullName evidence="3">HopJ type III effector protein</fullName>
    </recommendedName>
</protein>
<dbReference type="RefSeq" id="WP_237444264.1">
    <property type="nucleotide sequence ID" value="NZ_CAKLPX010000001.1"/>
</dbReference>
<comment type="caution">
    <text evidence="1">The sequence shown here is derived from an EMBL/GenBank/DDBJ whole genome shotgun (WGS) entry which is preliminary data.</text>
</comment>
<organism evidence="1 2">
    <name type="scientific">Sinobacterium norvegicum</name>
    <dbReference type="NCBI Taxonomy" id="1641715"/>
    <lineage>
        <taxon>Bacteria</taxon>
        <taxon>Pseudomonadati</taxon>
        <taxon>Pseudomonadota</taxon>
        <taxon>Gammaproteobacteria</taxon>
        <taxon>Cellvibrionales</taxon>
        <taxon>Spongiibacteraceae</taxon>
        <taxon>Sinobacterium</taxon>
    </lineage>
</organism>
<dbReference type="Proteomes" id="UP000838100">
    <property type="component" value="Unassembled WGS sequence"/>
</dbReference>
<dbReference type="InterPro" id="IPR038604">
    <property type="entry name" value="HopJ_sf"/>
</dbReference>
<name>A0ABN8EGV8_9GAMM</name>
<dbReference type="InterPro" id="IPR014984">
    <property type="entry name" value="HopJ"/>
</dbReference>
<evidence type="ECO:0008006" key="3">
    <source>
        <dbReference type="Google" id="ProtNLM"/>
    </source>
</evidence>
<evidence type="ECO:0000313" key="1">
    <source>
        <dbReference type="EMBL" id="CAH0991619.1"/>
    </source>
</evidence>
<dbReference type="Pfam" id="PF08888">
    <property type="entry name" value="HopJ"/>
    <property type="match status" value="1"/>
</dbReference>
<proteinExistence type="predicted"/>
<evidence type="ECO:0000313" key="2">
    <source>
        <dbReference type="Proteomes" id="UP000838100"/>
    </source>
</evidence>
<sequence>MNKLEQLIQQLNNSADTVEFTDVIAVIAEYYDYTPAAFTNGGTRNEAGTNEGSAKIFAFGLLNELTPAQTLSCFGTYYRHDVLNHPDNNDHQNIRNFINSGWNGISFDQPALSKK</sequence>
<gene>
    <name evidence="1" type="ORF">SIN8267_01728</name>
</gene>
<accession>A0ABN8EGV8</accession>
<reference evidence="1" key="1">
    <citation type="submission" date="2021-12" db="EMBL/GenBank/DDBJ databases">
        <authorList>
            <person name="Rodrigo-Torres L."/>
            <person name="Arahal R. D."/>
            <person name="Lucena T."/>
        </authorList>
    </citation>
    <scope>NUCLEOTIDE SEQUENCE</scope>
    <source>
        <strain evidence="1">CECT 8267</strain>
    </source>
</reference>